<name>A0A6P1ZIG6_9BACT</name>
<dbReference type="Proteomes" id="UP000503251">
    <property type="component" value="Chromosome"/>
</dbReference>
<evidence type="ECO:0000256" key="2">
    <source>
        <dbReference type="RuleBase" id="RU003749"/>
    </source>
</evidence>
<evidence type="ECO:0000313" key="7">
    <source>
        <dbReference type="Proteomes" id="UP000503251"/>
    </source>
</evidence>
<gene>
    <name evidence="5" type="ORF">DQK91_08430</name>
    <name evidence="4" type="ORF">E8L03_00560</name>
</gene>
<dbReference type="GO" id="GO:0043856">
    <property type="term" value="F:anti-sigma factor antagonist activity"/>
    <property type="evidence" value="ECO:0007669"/>
    <property type="project" value="InterPro"/>
</dbReference>
<reference evidence="5 6" key="1">
    <citation type="submission" date="2018-06" db="EMBL/GenBank/DDBJ databases">
        <title>Complete genome of Desulfovibrio marinus P48SEP.</title>
        <authorList>
            <person name="Crispim J.S."/>
            <person name="Vidigal P.M.P."/>
            <person name="Silva L.C.F."/>
            <person name="Araujo L.C."/>
            <person name="Laguardia C.N."/>
            <person name="Dias R.S."/>
            <person name="Sousa M.P."/>
            <person name="Paula S.O."/>
            <person name="Silva C."/>
        </authorList>
    </citation>
    <scope>NUCLEOTIDE SEQUENCE [LARGE SCALE GENOMIC DNA]</scope>
    <source>
        <strain evidence="5 6">P48SEP</strain>
    </source>
</reference>
<dbReference type="NCBIfam" id="TIGR00377">
    <property type="entry name" value="ant_ant_sig"/>
    <property type="match status" value="1"/>
</dbReference>
<protein>
    <recommendedName>
        <fullName evidence="2">Anti-sigma factor antagonist</fullName>
    </recommendedName>
</protein>
<evidence type="ECO:0000259" key="3">
    <source>
        <dbReference type="PROSITE" id="PS50801"/>
    </source>
</evidence>
<reference evidence="4 7" key="2">
    <citation type="submission" date="2019-04" db="EMBL/GenBank/DDBJ databases">
        <title>Isolation and culture of sulfate reducing bacteria from the cold seep of the South China Sea.</title>
        <authorList>
            <person name="Sun C."/>
            <person name="Liu R."/>
        </authorList>
    </citation>
    <scope>NUCLEOTIDE SEQUENCE [LARGE SCALE GENOMIC DNA]</scope>
    <source>
        <strain evidence="4 7">CS1</strain>
    </source>
</reference>
<dbReference type="InterPro" id="IPR002645">
    <property type="entry name" value="STAS_dom"/>
</dbReference>
<evidence type="ECO:0000313" key="6">
    <source>
        <dbReference type="Proteomes" id="UP000434052"/>
    </source>
</evidence>
<sequence>MSVTNSQEGAVTIITVSGRLDSNESQGLEEKVVEVLELGGSKLLFDFNDLEYINSSGLRILVMAYQRLKKKTDGTVAICGLRDYIQEIFEISGYDRLFLIFRNKEDALTKI</sequence>
<proteinExistence type="inferred from homology"/>
<dbReference type="OrthoDB" id="280847at2"/>
<dbReference type="EMBL" id="QMIF01000004">
    <property type="protein sequence ID" value="TVM34588.1"/>
    <property type="molecule type" value="Genomic_DNA"/>
</dbReference>
<evidence type="ECO:0000313" key="4">
    <source>
        <dbReference type="EMBL" id="QJT07498.1"/>
    </source>
</evidence>
<dbReference type="SUPFAM" id="SSF52091">
    <property type="entry name" value="SpoIIaa-like"/>
    <property type="match status" value="1"/>
</dbReference>
<dbReference type="InterPro" id="IPR036513">
    <property type="entry name" value="STAS_dom_sf"/>
</dbReference>
<dbReference type="Proteomes" id="UP000434052">
    <property type="component" value="Unassembled WGS sequence"/>
</dbReference>
<evidence type="ECO:0000313" key="5">
    <source>
        <dbReference type="EMBL" id="TVM34588.1"/>
    </source>
</evidence>
<dbReference type="RefSeq" id="WP_144304909.1">
    <property type="nucleotide sequence ID" value="NZ_CP039543.1"/>
</dbReference>
<dbReference type="Pfam" id="PF01740">
    <property type="entry name" value="STAS"/>
    <property type="match status" value="1"/>
</dbReference>
<accession>A0A6P1ZIG6</accession>
<dbReference type="PROSITE" id="PS50801">
    <property type="entry name" value="STAS"/>
    <property type="match status" value="1"/>
</dbReference>
<organism evidence="5 6">
    <name type="scientific">Oceanidesulfovibrio marinus</name>
    <dbReference type="NCBI Taxonomy" id="370038"/>
    <lineage>
        <taxon>Bacteria</taxon>
        <taxon>Pseudomonadati</taxon>
        <taxon>Thermodesulfobacteriota</taxon>
        <taxon>Desulfovibrionia</taxon>
        <taxon>Desulfovibrionales</taxon>
        <taxon>Desulfovibrionaceae</taxon>
        <taxon>Oceanidesulfovibrio</taxon>
    </lineage>
</organism>
<dbReference type="PANTHER" id="PTHR33495">
    <property type="entry name" value="ANTI-SIGMA FACTOR ANTAGONIST TM_1081-RELATED-RELATED"/>
    <property type="match status" value="1"/>
</dbReference>
<dbReference type="CDD" id="cd07043">
    <property type="entry name" value="STAS_anti-anti-sigma_factors"/>
    <property type="match status" value="1"/>
</dbReference>
<dbReference type="Gene3D" id="3.30.750.24">
    <property type="entry name" value="STAS domain"/>
    <property type="match status" value="1"/>
</dbReference>
<evidence type="ECO:0000256" key="1">
    <source>
        <dbReference type="ARBA" id="ARBA00009013"/>
    </source>
</evidence>
<keyword evidence="7" id="KW-1185">Reference proteome</keyword>
<dbReference type="EMBL" id="CP039543">
    <property type="protein sequence ID" value="QJT07498.1"/>
    <property type="molecule type" value="Genomic_DNA"/>
</dbReference>
<feature type="domain" description="STAS" evidence="3">
    <location>
        <begin position="1"/>
        <end position="111"/>
    </location>
</feature>
<comment type="similarity">
    <text evidence="1 2">Belongs to the anti-sigma-factor antagonist family.</text>
</comment>
<dbReference type="AlphaFoldDB" id="A0A6P1ZIG6"/>
<dbReference type="InterPro" id="IPR003658">
    <property type="entry name" value="Anti-sigma_ant"/>
</dbReference>